<comment type="catalytic activity">
    <reaction evidence="16 17">
        <text>a ubiquinone + NADH + 5 H(+)(in) = a ubiquinol + NAD(+) + 4 H(+)(out)</text>
        <dbReference type="Rhea" id="RHEA:29091"/>
        <dbReference type="Rhea" id="RHEA-COMP:9565"/>
        <dbReference type="Rhea" id="RHEA-COMP:9566"/>
        <dbReference type="ChEBI" id="CHEBI:15378"/>
        <dbReference type="ChEBI" id="CHEBI:16389"/>
        <dbReference type="ChEBI" id="CHEBI:17976"/>
        <dbReference type="ChEBI" id="CHEBI:57540"/>
        <dbReference type="ChEBI" id="CHEBI:57945"/>
        <dbReference type="EC" id="7.1.1.2"/>
    </reaction>
</comment>
<feature type="transmembrane region" description="Helical" evidence="17">
    <location>
        <begin position="150"/>
        <end position="168"/>
    </location>
</feature>
<dbReference type="GO" id="GO:0008137">
    <property type="term" value="F:NADH dehydrogenase (ubiquinone) activity"/>
    <property type="evidence" value="ECO:0007669"/>
    <property type="project" value="UniProtKB-EC"/>
</dbReference>
<evidence type="ECO:0000256" key="9">
    <source>
        <dbReference type="ARBA" id="ARBA00022967"/>
    </source>
</evidence>
<evidence type="ECO:0000256" key="17">
    <source>
        <dbReference type="RuleBase" id="RU003404"/>
    </source>
</evidence>
<keyword evidence="8" id="KW-0999">Mitochondrion inner membrane</keyword>
<keyword evidence="15 17" id="KW-0472">Membrane</keyword>
<dbReference type="GO" id="GO:0015990">
    <property type="term" value="P:electron transport coupled proton transport"/>
    <property type="evidence" value="ECO:0007669"/>
    <property type="project" value="TreeGrafter"/>
</dbReference>
<keyword evidence="10" id="KW-0249">Electron transport</keyword>
<accession>A0A4Y5SJL0</accession>
<feature type="domain" description="NADH:quinone oxidoreductase/Mrp antiporter transmembrane" evidence="18">
    <location>
        <begin position="105"/>
        <end position="388"/>
    </location>
</feature>
<evidence type="ECO:0000256" key="6">
    <source>
        <dbReference type="ARBA" id="ARBA00022660"/>
    </source>
</evidence>
<feature type="domain" description="NADH-Ubiquinone oxidoreductase (complex I) chain 5 N-terminal" evidence="19">
    <location>
        <begin position="43"/>
        <end position="88"/>
    </location>
</feature>
<feature type="transmembrane region" description="Helical" evidence="17">
    <location>
        <begin position="338"/>
        <end position="356"/>
    </location>
</feature>
<feature type="transmembrane region" description="Helical" evidence="17">
    <location>
        <begin position="552"/>
        <end position="571"/>
    </location>
</feature>
<organism evidence="21">
    <name type="scientific">Systolederus spicupennis</name>
    <name type="common">Pygmy grasshopper</name>
    <dbReference type="NCBI Taxonomy" id="510019"/>
    <lineage>
        <taxon>Eukaryota</taxon>
        <taxon>Metazoa</taxon>
        <taxon>Ecdysozoa</taxon>
        <taxon>Arthropoda</taxon>
        <taxon>Hexapoda</taxon>
        <taxon>Insecta</taxon>
        <taxon>Pterygota</taxon>
        <taxon>Neoptera</taxon>
        <taxon>Polyneoptera</taxon>
        <taxon>Orthoptera</taxon>
        <taxon>Caelifera</taxon>
        <taxon>Acrididea</taxon>
        <taxon>Tetrigoidea</taxon>
        <taxon>Tetrigidae</taxon>
        <taxon>Metrodorinae</taxon>
        <taxon>Systolederus</taxon>
    </lineage>
</organism>
<sequence>MLNNFYLCSFFLLFSSLISLFWGLTFMFFDYSLVVEWEIYSLNSSVIVMALILDWMSLFFMSVVLIISSMVIFYSNSYMESDLSFDRFIILVFLFVLSMMFLIMSPNLISILLGWDGLGLVSYCLVIYYQNFKSANAGLLTAYSNRVGDVLILLSIAWMLNYGSWNYIYYYDYFFNSYDCWLICLMIMFAAMTKSAQIPFSSWLPAAMAAPTPVSALVHSSTLVTAGVYLLIRFNPMLFLSDMNYLLLFFGCLTMMMSGLTASYEFDLKSVIALSTLSQLGLMLSTLSMGYYLLSFFHLLTHALFKSLLFLCAGCYIHKLNDYQDIRYMGSLAYSMPYVSACFNVSNLSLCGFPFLSGFYSKDLILESCSYSELNFIIYLMFFFSTGLTAMYSIRLYYYSLVSSNSFNMLCGFNNIGNDMYYSMLLLSMFTVFGGSSIFWLIFPVPLCVYLPLSLKLLTLPVGNLGFFFGFLISTLNFNFFFKNFFLSDLFGSMSFLPLISTKLISFGALKMSGSFPYFKDHGWLEENGAPGLDNFFFYFIKYYLYLFDYNFKTYVMLFSLFFVFFFIFMLF</sequence>
<dbReference type="GO" id="GO:0042773">
    <property type="term" value="P:ATP synthesis coupled electron transport"/>
    <property type="evidence" value="ECO:0007669"/>
    <property type="project" value="InterPro"/>
</dbReference>
<name>A0A4Y5SJL0_SYSSP</name>
<keyword evidence="12 17" id="KW-0520">NAD</keyword>
<evidence type="ECO:0000256" key="1">
    <source>
        <dbReference type="ARBA" id="ARBA00003257"/>
    </source>
</evidence>
<feature type="domain" description="NADH dehydrogenase subunit 5 C-terminal" evidence="20">
    <location>
        <begin position="392"/>
        <end position="570"/>
    </location>
</feature>
<evidence type="ECO:0000256" key="12">
    <source>
        <dbReference type="ARBA" id="ARBA00023027"/>
    </source>
</evidence>
<reference evidence="21" key="1">
    <citation type="submission" date="2018-08" db="EMBL/GenBank/DDBJ databases">
        <title>The complete mitochondrial genome of the Systolederus spicupennis.</title>
        <authorList>
            <person name="Zhang J.J."/>
        </authorList>
    </citation>
    <scope>NUCLEOTIDE SEQUENCE</scope>
</reference>
<feature type="transmembrane region" description="Helical" evidence="17">
    <location>
        <begin position="376"/>
        <end position="399"/>
    </location>
</feature>
<dbReference type="Pfam" id="PF00662">
    <property type="entry name" value="Proton_antipo_N"/>
    <property type="match status" value="1"/>
</dbReference>
<dbReference type="Pfam" id="PF00361">
    <property type="entry name" value="Proton_antipo_M"/>
    <property type="match status" value="1"/>
</dbReference>
<evidence type="ECO:0000259" key="20">
    <source>
        <dbReference type="Pfam" id="PF06455"/>
    </source>
</evidence>
<keyword evidence="11 17" id="KW-1133">Transmembrane helix</keyword>
<feature type="transmembrane region" description="Helical" evidence="17">
    <location>
        <begin position="244"/>
        <end position="264"/>
    </location>
</feature>
<evidence type="ECO:0000256" key="10">
    <source>
        <dbReference type="ARBA" id="ARBA00022982"/>
    </source>
</evidence>
<keyword evidence="14 17" id="KW-0496">Mitochondrion</keyword>
<evidence type="ECO:0000256" key="7">
    <source>
        <dbReference type="ARBA" id="ARBA00022692"/>
    </source>
</evidence>
<feature type="transmembrane region" description="Helical" evidence="17">
    <location>
        <begin position="420"/>
        <end position="443"/>
    </location>
</feature>
<proteinExistence type="inferred from homology"/>
<evidence type="ECO:0000256" key="5">
    <source>
        <dbReference type="ARBA" id="ARBA00022448"/>
    </source>
</evidence>
<dbReference type="EMBL" id="MH791445">
    <property type="protein sequence ID" value="QDA23186.1"/>
    <property type="molecule type" value="Genomic_DNA"/>
</dbReference>
<evidence type="ECO:0000256" key="8">
    <source>
        <dbReference type="ARBA" id="ARBA00022792"/>
    </source>
</evidence>
<evidence type="ECO:0000256" key="16">
    <source>
        <dbReference type="ARBA" id="ARBA00049551"/>
    </source>
</evidence>
<dbReference type="InterPro" id="IPR003945">
    <property type="entry name" value="NU5C-like"/>
</dbReference>
<keyword evidence="6" id="KW-0679">Respiratory chain</keyword>
<gene>
    <name evidence="21" type="primary">ND5</name>
</gene>
<dbReference type="InterPro" id="IPR010934">
    <property type="entry name" value="NADH_DH_su5_C"/>
</dbReference>
<keyword evidence="7 17" id="KW-0812">Transmembrane</keyword>
<keyword evidence="9" id="KW-1278">Translocase</keyword>
<keyword evidence="5 17" id="KW-0813">Transport</keyword>
<feature type="transmembrane region" description="Helical" evidence="17">
    <location>
        <begin position="455"/>
        <end position="478"/>
    </location>
</feature>
<evidence type="ECO:0000256" key="13">
    <source>
        <dbReference type="ARBA" id="ARBA00023075"/>
    </source>
</evidence>
<feature type="transmembrane region" description="Helical" evidence="17">
    <location>
        <begin position="174"/>
        <end position="193"/>
    </location>
</feature>
<evidence type="ECO:0000256" key="11">
    <source>
        <dbReference type="ARBA" id="ARBA00022989"/>
    </source>
</evidence>
<geneLocation type="mitochondrion" evidence="21"/>
<evidence type="ECO:0000313" key="21">
    <source>
        <dbReference type="EMBL" id="QDA23186.1"/>
    </source>
</evidence>
<feature type="transmembrane region" description="Helical" evidence="17">
    <location>
        <begin position="85"/>
        <end position="103"/>
    </location>
</feature>
<dbReference type="AlphaFoldDB" id="A0A4Y5SJL0"/>
<feature type="transmembrane region" description="Helical" evidence="17">
    <location>
        <begin position="299"/>
        <end position="317"/>
    </location>
</feature>
<dbReference type="PANTHER" id="PTHR42829:SF2">
    <property type="entry name" value="NADH-UBIQUINONE OXIDOREDUCTASE CHAIN 5"/>
    <property type="match status" value="1"/>
</dbReference>
<feature type="transmembrane region" description="Helical" evidence="17">
    <location>
        <begin position="214"/>
        <end position="232"/>
    </location>
</feature>
<dbReference type="EC" id="7.1.1.2" evidence="3 17"/>
<evidence type="ECO:0000259" key="18">
    <source>
        <dbReference type="Pfam" id="PF00361"/>
    </source>
</evidence>
<feature type="transmembrane region" description="Helical" evidence="17">
    <location>
        <begin position="47"/>
        <end position="73"/>
    </location>
</feature>
<evidence type="ECO:0000259" key="19">
    <source>
        <dbReference type="Pfam" id="PF00662"/>
    </source>
</evidence>
<dbReference type="InterPro" id="IPR001516">
    <property type="entry name" value="Proton_antipo_N"/>
</dbReference>
<evidence type="ECO:0000256" key="4">
    <source>
        <dbReference type="ARBA" id="ARBA00021096"/>
    </source>
</evidence>
<comment type="function">
    <text evidence="17">Core subunit of the mitochondrial membrane respiratory chain NADH dehydrogenase (Complex I) which catalyzes electron transfer from NADH through the respiratory chain, using ubiquinone as an electron acceptor. Essential for the catalytic activity and assembly of complex I.</text>
</comment>
<keyword evidence="13 17" id="KW-0830">Ubiquinone</keyword>
<dbReference type="PANTHER" id="PTHR42829">
    <property type="entry name" value="NADH-UBIQUINONE OXIDOREDUCTASE CHAIN 5"/>
    <property type="match status" value="1"/>
</dbReference>
<evidence type="ECO:0000256" key="2">
    <source>
        <dbReference type="ARBA" id="ARBA00004448"/>
    </source>
</evidence>
<dbReference type="GO" id="GO:0005743">
    <property type="term" value="C:mitochondrial inner membrane"/>
    <property type="evidence" value="ECO:0007669"/>
    <property type="project" value="UniProtKB-SubCell"/>
</dbReference>
<dbReference type="GO" id="GO:0003954">
    <property type="term" value="F:NADH dehydrogenase activity"/>
    <property type="evidence" value="ECO:0007669"/>
    <property type="project" value="TreeGrafter"/>
</dbReference>
<evidence type="ECO:0000256" key="3">
    <source>
        <dbReference type="ARBA" id="ARBA00012944"/>
    </source>
</evidence>
<evidence type="ECO:0000256" key="15">
    <source>
        <dbReference type="ARBA" id="ARBA00023136"/>
    </source>
</evidence>
<dbReference type="Pfam" id="PF06455">
    <property type="entry name" value="NADH5_C"/>
    <property type="match status" value="1"/>
</dbReference>
<feature type="transmembrane region" description="Helical" evidence="17">
    <location>
        <begin position="490"/>
        <end position="510"/>
    </location>
</feature>
<comment type="subcellular location">
    <subcellularLocation>
        <location evidence="2">Mitochondrion inner membrane</location>
        <topology evidence="2">Multi-pass membrane protein</topology>
    </subcellularLocation>
</comment>
<protein>
    <recommendedName>
        <fullName evidence="4 17">NADH-ubiquinone oxidoreductase chain 5</fullName>
        <ecNumber evidence="3 17">7.1.1.2</ecNumber>
    </recommendedName>
</protein>
<evidence type="ECO:0000256" key="14">
    <source>
        <dbReference type="ARBA" id="ARBA00023128"/>
    </source>
</evidence>
<comment type="function">
    <text evidence="1">Core subunit of the mitochondrial membrane respiratory chain NADH dehydrogenase (Complex I) that is believed to belong to the minimal assembly required for catalysis. Complex I functions in the transfer of electrons from NADH to the respiratory chain. The immediate electron acceptor for the enzyme is believed to be ubiquinone.</text>
</comment>
<dbReference type="InterPro" id="IPR001750">
    <property type="entry name" value="ND/Mrp_TM"/>
</dbReference>
<dbReference type="PRINTS" id="PR01434">
    <property type="entry name" value="NADHDHGNASE5"/>
</dbReference>
<comment type="similarity">
    <text evidence="17">Belongs to the complex I subunit 5 family.</text>
</comment>